<feature type="domain" description="Multidrug resistance protein MdtA-like beta-barrel" evidence="5">
    <location>
        <begin position="210"/>
        <end position="294"/>
    </location>
</feature>
<feature type="domain" description="Multidrug resistance protein MdtA-like alpha-helical hairpin" evidence="3">
    <location>
        <begin position="100"/>
        <end position="169"/>
    </location>
</feature>
<gene>
    <name evidence="7" type="ORF">NFI88_11245</name>
</gene>
<organism evidence="7 8">
    <name type="scientific">Rhizosaccharibacter radicis</name>
    <dbReference type="NCBI Taxonomy" id="2782605"/>
    <lineage>
        <taxon>Bacteria</taxon>
        <taxon>Pseudomonadati</taxon>
        <taxon>Pseudomonadota</taxon>
        <taxon>Alphaproteobacteria</taxon>
        <taxon>Acetobacterales</taxon>
        <taxon>Acetobacteraceae</taxon>
        <taxon>Rhizosaccharibacter</taxon>
    </lineage>
</organism>
<comment type="similarity">
    <text evidence="2">Belongs to the membrane fusion protein (MFP) (TC 8.A.1) family.</text>
</comment>
<dbReference type="InterPro" id="IPR058626">
    <property type="entry name" value="MdtA-like_b-barrel"/>
</dbReference>
<keyword evidence="8" id="KW-1185">Reference proteome</keyword>
<evidence type="ECO:0000256" key="2">
    <source>
        <dbReference type="ARBA" id="ARBA00009477"/>
    </source>
</evidence>
<dbReference type="PANTHER" id="PTHR30158:SF24">
    <property type="entry name" value="HLYD FAMILY SECRETION PROTEIN"/>
    <property type="match status" value="1"/>
</dbReference>
<protein>
    <submittedName>
        <fullName evidence="7">Efflux RND transporter periplasmic adaptor subunit</fullName>
    </submittedName>
</protein>
<evidence type="ECO:0000259" key="4">
    <source>
        <dbReference type="Pfam" id="PF25917"/>
    </source>
</evidence>
<dbReference type="Pfam" id="PF25876">
    <property type="entry name" value="HH_MFP_RND"/>
    <property type="match status" value="1"/>
</dbReference>
<dbReference type="Gene3D" id="2.40.420.20">
    <property type="match status" value="1"/>
</dbReference>
<comment type="caution">
    <text evidence="7">The sequence shown here is derived from an EMBL/GenBank/DDBJ whole genome shotgun (WGS) entry which is preliminary data.</text>
</comment>
<dbReference type="InterPro" id="IPR058625">
    <property type="entry name" value="MdtA-like_BSH"/>
</dbReference>
<dbReference type="RefSeq" id="WP_422920151.1">
    <property type="nucleotide sequence ID" value="NZ_JAMZEJ010000006.1"/>
</dbReference>
<evidence type="ECO:0000313" key="7">
    <source>
        <dbReference type="EMBL" id="MCQ8241411.1"/>
    </source>
</evidence>
<feature type="domain" description="Multidrug resistance protein MdtA-like barrel-sandwich hybrid" evidence="4">
    <location>
        <begin position="60"/>
        <end position="193"/>
    </location>
</feature>
<accession>A0ABT1VYK0</accession>
<feature type="domain" description="Multidrug resistance protein MdtA-like C-terminal permuted SH3" evidence="6">
    <location>
        <begin position="300"/>
        <end position="358"/>
    </location>
</feature>
<dbReference type="Gene3D" id="2.40.30.170">
    <property type="match status" value="1"/>
</dbReference>
<dbReference type="Pfam" id="PF25944">
    <property type="entry name" value="Beta-barrel_RND"/>
    <property type="match status" value="1"/>
</dbReference>
<evidence type="ECO:0000256" key="1">
    <source>
        <dbReference type="ARBA" id="ARBA00004196"/>
    </source>
</evidence>
<dbReference type="InterPro" id="IPR006143">
    <property type="entry name" value="RND_pump_MFP"/>
</dbReference>
<dbReference type="PANTHER" id="PTHR30158">
    <property type="entry name" value="ACRA/E-RELATED COMPONENT OF DRUG EFFLUX TRANSPORTER"/>
    <property type="match status" value="1"/>
</dbReference>
<comment type="subcellular location">
    <subcellularLocation>
        <location evidence="1">Cell envelope</location>
    </subcellularLocation>
</comment>
<dbReference type="Pfam" id="PF25967">
    <property type="entry name" value="RND-MFP_C"/>
    <property type="match status" value="1"/>
</dbReference>
<evidence type="ECO:0000259" key="5">
    <source>
        <dbReference type="Pfam" id="PF25944"/>
    </source>
</evidence>
<dbReference type="NCBIfam" id="TIGR01730">
    <property type="entry name" value="RND_mfp"/>
    <property type="match status" value="1"/>
</dbReference>
<dbReference type="Gene3D" id="2.40.50.100">
    <property type="match status" value="1"/>
</dbReference>
<sequence length="384" mass="40377">MAVLTAIVLGTAAVGLLHRGGSSMAAPPPMPPGAVTVSTPLARPISPQLGFLGQFSAVDAVEIRAQVGGLLTEIHFTDGQIVHKGDLLFVIDPRPYQIKLEQAAAQLQTAQSRLKLSGSELWRAQQLKSADFGTGQAVDQRSADQRTAIASMNAAQAAIRDAQLDLEYTHVVAPFTGRISAHRVSVGALVSGSRGGSNTTLLTTLVSLDPIYLDFDMSENDFLAYQRGRGTDDKTAPDVAINVGDHGGYDRHGKLDFIDNALDRSSGTLHARATVPNPDLTLLPGEFARLRLTVSQPSTALLVPAAAVVPDQSQHLLMTVSADNKVVPKPVEIGGLRGGLRVVKSGLAPTDRVIIDGLMHAMPGAPVAPSNGAIHFDPSIEAQD</sequence>
<name>A0ABT1VYK0_9PROT</name>
<dbReference type="SUPFAM" id="SSF111369">
    <property type="entry name" value="HlyD-like secretion proteins"/>
    <property type="match status" value="1"/>
</dbReference>
<evidence type="ECO:0000313" key="8">
    <source>
        <dbReference type="Proteomes" id="UP001524547"/>
    </source>
</evidence>
<dbReference type="EMBL" id="JAMZEJ010000006">
    <property type="protein sequence ID" value="MCQ8241411.1"/>
    <property type="molecule type" value="Genomic_DNA"/>
</dbReference>
<proteinExistence type="inferred from homology"/>
<dbReference type="Pfam" id="PF25917">
    <property type="entry name" value="BSH_RND"/>
    <property type="match status" value="1"/>
</dbReference>
<evidence type="ECO:0000259" key="3">
    <source>
        <dbReference type="Pfam" id="PF25876"/>
    </source>
</evidence>
<dbReference type="Proteomes" id="UP001524547">
    <property type="component" value="Unassembled WGS sequence"/>
</dbReference>
<evidence type="ECO:0000259" key="6">
    <source>
        <dbReference type="Pfam" id="PF25967"/>
    </source>
</evidence>
<dbReference type="InterPro" id="IPR058627">
    <property type="entry name" value="MdtA-like_C"/>
</dbReference>
<dbReference type="Gene3D" id="1.10.287.470">
    <property type="entry name" value="Helix hairpin bin"/>
    <property type="match status" value="1"/>
</dbReference>
<dbReference type="InterPro" id="IPR058624">
    <property type="entry name" value="MdtA-like_HH"/>
</dbReference>
<reference evidence="7 8" key="1">
    <citation type="submission" date="2022-06" db="EMBL/GenBank/DDBJ databases">
        <title>Rhizosaccharibacter gen. nov. sp. nov. KSS12, endophytic bacteria isolated from sugarcane.</title>
        <authorList>
            <person name="Pitiwittayakul N."/>
        </authorList>
    </citation>
    <scope>NUCLEOTIDE SEQUENCE [LARGE SCALE GENOMIC DNA]</scope>
    <source>
        <strain evidence="7 8">KSS12</strain>
    </source>
</reference>